<dbReference type="EC" id="3.1.3.-" evidence="7"/>
<keyword evidence="5 7" id="KW-0464">Manganese</keyword>
<sequence length="83" mass="9545">MSKNLLEELKKSSFVCFKGDANYRRCLGDLSYDFSTSHKDILNYFPFKVIALRCLKSPLGCGIDEKTVQELNQNNPDWSNYGE</sequence>
<dbReference type="InterPro" id="IPR036075">
    <property type="entry name" value="ARMT-1-like_metal-bd_sf"/>
</dbReference>
<evidence type="ECO:0000256" key="6">
    <source>
        <dbReference type="ARBA" id="ARBA00048809"/>
    </source>
</evidence>
<comment type="catalytic activity">
    <reaction evidence="1 7">
        <text>beta-D-fructose 1-phosphate + H2O = D-fructose + phosphate</text>
        <dbReference type="Rhea" id="RHEA:35603"/>
        <dbReference type="ChEBI" id="CHEBI:15377"/>
        <dbReference type="ChEBI" id="CHEBI:37721"/>
        <dbReference type="ChEBI" id="CHEBI:43474"/>
        <dbReference type="ChEBI" id="CHEBI:138881"/>
    </reaction>
</comment>
<accession>W4J883</accession>
<comment type="similarity">
    <text evidence="2 7">Belongs to the damage-control phosphatase family. Sugar phosphate phosphatase III subfamily.</text>
</comment>
<dbReference type="Pfam" id="PF01937">
    <property type="entry name" value="ARMT1-like_dom"/>
    <property type="match status" value="1"/>
</dbReference>
<evidence type="ECO:0000259" key="8">
    <source>
        <dbReference type="Pfam" id="PF01937"/>
    </source>
</evidence>
<keyword evidence="4 7" id="KW-0378">Hydrolase</keyword>
<reference evidence="9 10" key="1">
    <citation type="submission" date="2013-02" db="EMBL/GenBank/DDBJ databases">
        <title>The Genome Annotation of Plasmodium falciparum Palo Alto/Uganda.</title>
        <authorList>
            <consortium name="The Broad Institute Genome Sequencing Platform"/>
            <consortium name="The Broad Institute Genome Sequencing Center for Infectious Disease"/>
            <person name="Neafsey D."/>
            <person name="Hoffman S."/>
            <person name="Volkman S."/>
            <person name="Rosenthal P."/>
            <person name="Walker B."/>
            <person name="Young S.K."/>
            <person name="Zeng Q."/>
            <person name="Gargeya S."/>
            <person name="Fitzgerald M."/>
            <person name="Haas B."/>
            <person name="Abouelleil A."/>
            <person name="Allen A.W."/>
            <person name="Alvarado L."/>
            <person name="Arachchi H.M."/>
            <person name="Berlin A.M."/>
            <person name="Chapman S.B."/>
            <person name="Gainer-Dewar J."/>
            <person name="Goldberg J."/>
            <person name="Griggs A."/>
            <person name="Gujja S."/>
            <person name="Hansen M."/>
            <person name="Howarth C."/>
            <person name="Imamovic A."/>
            <person name="Ireland A."/>
            <person name="Larimer J."/>
            <person name="McCowan C."/>
            <person name="Murphy C."/>
            <person name="Pearson M."/>
            <person name="Poon T.W."/>
            <person name="Priest M."/>
            <person name="Roberts A."/>
            <person name="Saif S."/>
            <person name="Shea T."/>
            <person name="Sisk P."/>
            <person name="Sykes S."/>
            <person name="Wortman J."/>
            <person name="Nusbaum C."/>
            <person name="Birren B."/>
        </authorList>
    </citation>
    <scope>NUCLEOTIDE SEQUENCE [LARGE SCALE GENOMIC DNA]</scope>
    <source>
        <strain evidence="9 10">Palo Alto/Uganda</strain>
    </source>
</reference>
<comment type="catalytic activity">
    <reaction evidence="6 7">
        <text>beta-D-fructose 6-phosphate = dihydroxyacetone + D-glyceraldehyde 3-phosphate</text>
        <dbReference type="Rhea" id="RHEA:28002"/>
        <dbReference type="ChEBI" id="CHEBI:16016"/>
        <dbReference type="ChEBI" id="CHEBI:57634"/>
        <dbReference type="ChEBI" id="CHEBI:59776"/>
    </reaction>
</comment>
<dbReference type="InterPro" id="IPR039763">
    <property type="entry name" value="ARMT1"/>
</dbReference>
<proteinExistence type="inferred from homology"/>
<dbReference type="GO" id="GO:0005634">
    <property type="term" value="C:nucleus"/>
    <property type="evidence" value="ECO:0007669"/>
    <property type="project" value="TreeGrafter"/>
</dbReference>
<comment type="cofactor">
    <cofactor evidence="7">
        <name>Mn(2+)</name>
        <dbReference type="ChEBI" id="CHEBI:29035"/>
    </cofactor>
    <cofactor evidence="7">
        <name>Ni(2+)</name>
        <dbReference type="ChEBI" id="CHEBI:49786"/>
    </cofactor>
</comment>
<evidence type="ECO:0000313" key="9">
    <source>
        <dbReference type="EMBL" id="ETW57792.1"/>
    </source>
</evidence>
<dbReference type="PANTHER" id="PTHR12260:SF6">
    <property type="entry name" value="DAMAGE-CONTROL PHOSPHATASE ARMT1"/>
    <property type="match status" value="1"/>
</dbReference>
<feature type="domain" description="Damage-control phosphatase ARMT1-like metal-binding" evidence="8">
    <location>
        <begin position="1"/>
        <end position="66"/>
    </location>
</feature>
<dbReference type="GO" id="GO:0097023">
    <property type="term" value="F:fructose 6-phosphate aldolase activity"/>
    <property type="evidence" value="ECO:0007669"/>
    <property type="project" value="RHEA"/>
</dbReference>
<evidence type="ECO:0000256" key="7">
    <source>
        <dbReference type="RuleBase" id="RU367030"/>
    </source>
</evidence>
<dbReference type="GO" id="GO:0046872">
    <property type="term" value="F:metal ion binding"/>
    <property type="evidence" value="ECO:0007669"/>
    <property type="project" value="UniProtKB-UniRule"/>
</dbReference>
<evidence type="ECO:0000256" key="1">
    <source>
        <dbReference type="ARBA" id="ARBA00001326"/>
    </source>
</evidence>
<reference evidence="9 10" key="2">
    <citation type="submission" date="2013-02" db="EMBL/GenBank/DDBJ databases">
        <title>The Genome Sequence of Plasmodium falciparum Palo Alto/Uganda.</title>
        <authorList>
            <consortium name="The Broad Institute Genome Sequencing Platform"/>
            <consortium name="The Broad Institute Genome Sequencing Center for Infectious Disease"/>
            <person name="Neafsey D."/>
            <person name="Cheeseman I."/>
            <person name="Volkman S."/>
            <person name="Adams J."/>
            <person name="Walker B."/>
            <person name="Young S.K."/>
            <person name="Zeng Q."/>
            <person name="Gargeya S."/>
            <person name="Fitzgerald M."/>
            <person name="Haas B."/>
            <person name="Abouelleil A."/>
            <person name="Alvarado L."/>
            <person name="Arachchi H.M."/>
            <person name="Berlin A.M."/>
            <person name="Chapman S.B."/>
            <person name="Dewar J."/>
            <person name="Goldberg J."/>
            <person name="Griggs A."/>
            <person name="Gujja S."/>
            <person name="Hansen M."/>
            <person name="Howarth C."/>
            <person name="Imamovic A."/>
            <person name="Larimer J."/>
            <person name="McCowan C."/>
            <person name="Murphy C."/>
            <person name="Neiman D."/>
            <person name="Pearson M."/>
            <person name="Priest M."/>
            <person name="Roberts A."/>
            <person name="Saif S."/>
            <person name="Shea T."/>
            <person name="Sisk P."/>
            <person name="Sykes S."/>
            <person name="Wortman J."/>
            <person name="Nusbaum C."/>
            <person name="Birren B."/>
        </authorList>
    </citation>
    <scope>NUCLEOTIDE SEQUENCE [LARGE SCALE GENOMIC DNA]</scope>
    <source>
        <strain evidence="9 10">Palo Alto/Uganda</strain>
    </source>
</reference>
<dbReference type="GO" id="GO:0103026">
    <property type="term" value="F:fructose-1-phosphatase activity"/>
    <property type="evidence" value="ECO:0007669"/>
    <property type="project" value="RHEA"/>
</dbReference>
<evidence type="ECO:0000256" key="2">
    <source>
        <dbReference type="ARBA" id="ARBA00009519"/>
    </source>
</evidence>
<comment type="domain">
    <text evidence="7">Subfamily III proteins have a conserved RTxK motif about 40-50 residues from the C-terminus; the threonine may be replaced by serine or cysteine.</text>
</comment>
<evidence type="ECO:0000313" key="10">
    <source>
        <dbReference type="Proteomes" id="UP000019103"/>
    </source>
</evidence>
<dbReference type="PANTHER" id="PTHR12260">
    <property type="entry name" value="DAMAGE-CONTROL PHOSPHATASE ARMT1"/>
    <property type="match status" value="1"/>
</dbReference>
<evidence type="ECO:0000256" key="4">
    <source>
        <dbReference type="ARBA" id="ARBA00022801"/>
    </source>
</evidence>
<protein>
    <recommendedName>
        <fullName evidence="7">Sugar phosphate phosphatase</fullName>
        <ecNumber evidence="7">3.1.3.-</ecNumber>
    </recommendedName>
</protein>
<comment type="function">
    <text evidence="7">Metal-dependent phosphatase that shows phosphatase activity against several substrates, including fructose-1-phosphate and fructose-6-phosphate. Its preference for fructose-1-phosphate, a strong glycating agent that causes DNA damage rather than a canonical yeast metabolite, suggests a damage-control function in hexose phosphate metabolism.</text>
</comment>
<dbReference type="GO" id="GO:0006974">
    <property type="term" value="P:DNA damage response"/>
    <property type="evidence" value="ECO:0007669"/>
    <property type="project" value="TreeGrafter"/>
</dbReference>
<organism evidence="9 10">
    <name type="scientific">Plasmodium falciparum (isolate Palo Alto / Uganda)</name>
    <dbReference type="NCBI Taxonomy" id="57270"/>
    <lineage>
        <taxon>Eukaryota</taxon>
        <taxon>Sar</taxon>
        <taxon>Alveolata</taxon>
        <taxon>Apicomplexa</taxon>
        <taxon>Aconoidasida</taxon>
        <taxon>Haemosporida</taxon>
        <taxon>Plasmodiidae</taxon>
        <taxon>Plasmodium</taxon>
        <taxon>Plasmodium (Laverania)</taxon>
    </lineage>
</organism>
<name>W4J883_PLAFP</name>
<dbReference type="EMBL" id="KI927240">
    <property type="protein sequence ID" value="ETW57792.1"/>
    <property type="molecule type" value="Genomic_DNA"/>
</dbReference>
<evidence type="ECO:0000256" key="3">
    <source>
        <dbReference type="ARBA" id="ARBA00022723"/>
    </source>
</evidence>
<dbReference type="InterPro" id="IPR002791">
    <property type="entry name" value="ARMT1-like_metal-bd"/>
</dbReference>
<dbReference type="SUPFAM" id="SSF111321">
    <property type="entry name" value="AF1104-like"/>
    <property type="match status" value="1"/>
</dbReference>
<keyword evidence="3 7" id="KW-0479">Metal-binding</keyword>
<gene>
    <name evidence="9" type="ORF">PFUGPA_00242</name>
</gene>
<dbReference type="AlphaFoldDB" id="W4J883"/>
<dbReference type="Proteomes" id="UP000019103">
    <property type="component" value="Unassembled WGS sequence"/>
</dbReference>
<evidence type="ECO:0000256" key="5">
    <source>
        <dbReference type="ARBA" id="ARBA00023211"/>
    </source>
</evidence>